<evidence type="ECO:0000259" key="5">
    <source>
        <dbReference type="Pfam" id="PF22780"/>
    </source>
</evidence>
<protein>
    <submittedName>
        <fullName evidence="6">NAD(P)/FAD-dependent oxidoreductase</fullName>
    </submittedName>
</protein>
<dbReference type="NCBIfam" id="TIGR00275">
    <property type="entry name" value="aminoacetone oxidase family FAD-binding enzyme"/>
    <property type="match status" value="1"/>
</dbReference>
<dbReference type="PANTHER" id="PTHR42887:SF2">
    <property type="entry name" value="OS12G0638800 PROTEIN"/>
    <property type="match status" value="1"/>
</dbReference>
<dbReference type="InterPro" id="IPR055178">
    <property type="entry name" value="RsdA/BaiN/AoA(So)-like_dom"/>
</dbReference>
<feature type="domain" description="RsdA/BaiN/AoA(So)-like insert" evidence="5">
    <location>
        <begin position="186"/>
        <end position="347"/>
    </location>
</feature>
<keyword evidence="2" id="KW-0285">Flavoprotein</keyword>
<comment type="cofactor">
    <cofactor evidence="1">
        <name>FAD</name>
        <dbReference type="ChEBI" id="CHEBI:57692"/>
    </cofactor>
</comment>
<evidence type="ECO:0000259" key="4">
    <source>
        <dbReference type="Pfam" id="PF03486"/>
    </source>
</evidence>
<dbReference type="InterPro" id="IPR057661">
    <property type="entry name" value="RsdA/BaiN/AoA(So)_Rossmann"/>
</dbReference>
<accession>A0AB33IYN6</accession>
<reference evidence="6" key="1">
    <citation type="submission" date="2024-07" db="EMBL/GenBank/DDBJ databases">
        <title>Complete genome sequence of Prevotella sp. YM-2024 GTC17259.</title>
        <authorList>
            <person name="Hayashi M."/>
            <person name="Muto Y."/>
            <person name="Tanaka K."/>
            <person name="Niwa H."/>
        </authorList>
    </citation>
    <scope>NUCLEOTIDE SEQUENCE</scope>
    <source>
        <strain evidence="6">GTC17259</strain>
    </source>
</reference>
<dbReference type="Gene3D" id="1.10.8.260">
    <property type="entry name" value="HI0933 insert domain-like"/>
    <property type="match status" value="1"/>
</dbReference>
<name>A0AB33IYN6_9BACT</name>
<dbReference type="InterPro" id="IPR036188">
    <property type="entry name" value="FAD/NAD-bd_sf"/>
</dbReference>
<dbReference type="Gene3D" id="2.40.30.10">
    <property type="entry name" value="Translation factors"/>
    <property type="match status" value="1"/>
</dbReference>
<dbReference type="Pfam" id="PF22780">
    <property type="entry name" value="HI0933_like_1st"/>
    <property type="match status" value="1"/>
</dbReference>
<keyword evidence="3" id="KW-0274">FAD</keyword>
<evidence type="ECO:0000256" key="1">
    <source>
        <dbReference type="ARBA" id="ARBA00001974"/>
    </source>
</evidence>
<sequence>MKIAIVGGGAAGFFAAITAKSRHPEADVCILERASQVLAKVGVSGGGRCNLTNSFEDVTDLKQVYPRGHKLMKRLFKSFNERDAYEWFEAHGVKLVTQADHCVFPQSQRSQSIIDCLVNEAHRLGIHILTRHEMKNIVPQTNGQLSLTLADKQMTADRVAITTGGSPHGKGLAYLEALGHSIETPVPSLFTFNIADKSLRQLMGTVVIDAIVQMPGTKFRTSGPLLITHWGMSGPAILKLSSHAARHLAEHEYRLPVAVNWTGCTNNSDVQTLLTELALRHAQKQLGTIPPFQLPSRLWQFIIERANLSTERKWAEVGKKGLNKLVETLVNDQYDINGKGAFKEEFVTCGGIALSNVNLNTLESKVCPHLFFAGEVLDIDAITGGFNLQAAWTTGYTVGQSIAD</sequence>
<dbReference type="InterPro" id="IPR023166">
    <property type="entry name" value="BaiN-like_dom_sf"/>
</dbReference>
<dbReference type="SUPFAM" id="SSF160996">
    <property type="entry name" value="HI0933 insert domain-like"/>
    <property type="match status" value="1"/>
</dbReference>
<dbReference type="PRINTS" id="PR00368">
    <property type="entry name" value="FADPNR"/>
</dbReference>
<dbReference type="Pfam" id="PF03486">
    <property type="entry name" value="HI0933_like"/>
    <property type="match status" value="1"/>
</dbReference>
<feature type="domain" description="RsdA/BaiN/AoA(So)-like Rossmann fold-like" evidence="4">
    <location>
        <begin position="2"/>
        <end position="400"/>
    </location>
</feature>
<dbReference type="SUPFAM" id="SSF51905">
    <property type="entry name" value="FAD/NAD(P)-binding domain"/>
    <property type="match status" value="1"/>
</dbReference>
<evidence type="ECO:0000313" key="6">
    <source>
        <dbReference type="EMBL" id="BFO75046.1"/>
    </source>
</evidence>
<dbReference type="PANTHER" id="PTHR42887">
    <property type="entry name" value="OS12G0638800 PROTEIN"/>
    <property type="match status" value="1"/>
</dbReference>
<gene>
    <name evidence="6" type="ORF">GTC17259_00960</name>
</gene>
<proteinExistence type="predicted"/>
<evidence type="ECO:0000256" key="3">
    <source>
        <dbReference type="ARBA" id="ARBA00022827"/>
    </source>
</evidence>
<evidence type="ECO:0000256" key="2">
    <source>
        <dbReference type="ARBA" id="ARBA00022630"/>
    </source>
</evidence>
<organism evidence="6">
    <name type="scientific">Prevotella sp. GTC17259</name>
    <dbReference type="NCBI Taxonomy" id="3236795"/>
    <lineage>
        <taxon>Bacteria</taxon>
        <taxon>Pseudomonadati</taxon>
        <taxon>Bacteroidota</taxon>
        <taxon>Bacteroidia</taxon>
        <taxon>Bacteroidales</taxon>
        <taxon>Prevotellaceae</taxon>
        <taxon>Prevotella</taxon>
    </lineage>
</organism>
<dbReference type="Gene3D" id="3.50.50.60">
    <property type="entry name" value="FAD/NAD(P)-binding domain"/>
    <property type="match status" value="1"/>
</dbReference>
<dbReference type="AlphaFoldDB" id="A0AB33IYN6"/>
<dbReference type="EMBL" id="AP035787">
    <property type="protein sequence ID" value="BFO75046.1"/>
    <property type="molecule type" value="Genomic_DNA"/>
</dbReference>
<dbReference type="InterPro" id="IPR004792">
    <property type="entry name" value="BaiN-like"/>
</dbReference>